<dbReference type="InterPro" id="IPR037119">
    <property type="entry name" value="Haem_oxidase_HugZ-like_sf"/>
</dbReference>
<evidence type="ECO:0000259" key="3">
    <source>
        <dbReference type="Pfam" id="PF10615"/>
    </source>
</evidence>
<dbReference type="Proteomes" id="UP000256695">
    <property type="component" value="Unassembled WGS sequence"/>
</dbReference>
<dbReference type="Gene3D" id="3.20.180.10">
    <property type="entry name" value="PNP-oxidase-like"/>
    <property type="match status" value="1"/>
</dbReference>
<evidence type="ECO:0000259" key="2">
    <source>
        <dbReference type="Pfam" id="PF01243"/>
    </source>
</evidence>
<accession>A0A3D8JAD5</accession>
<dbReference type="NCBIfam" id="TIGR04109">
    <property type="entry name" value="heme_ox_HugZ"/>
    <property type="match status" value="1"/>
</dbReference>
<dbReference type="Pfam" id="PF01243">
    <property type="entry name" value="PNPOx_N"/>
    <property type="match status" value="1"/>
</dbReference>
<feature type="domain" description="DUF2470" evidence="3">
    <location>
        <begin position="5"/>
        <end position="69"/>
    </location>
</feature>
<dbReference type="SUPFAM" id="SSF50475">
    <property type="entry name" value="FMN-binding split barrel"/>
    <property type="match status" value="2"/>
</dbReference>
<evidence type="ECO:0000313" key="4">
    <source>
        <dbReference type="EMBL" id="RDU74260.1"/>
    </source>
</evidence>
<dbReference type="InterPro" id="IPR012349">
    <property type="entry name" value="Split_barrel_FMN-bd"/>
</dbReference>
<comment type="caution">
    <text evidence="4">The sequence shown here is derived from an EMBL/GenBank/DDBJ whole genome shotgun (WGS) entry which is preliminary data.</text>
</comment>
<protein>
    <submittedName>
        <fullName evidence="4">HugZ family heme oxygenase</fullName>
    </submittedName>
</protein>
<proteinExistence type="predicted"/>
<dbReference type="GO" id="GO:0005829">
    <property type="term" value="C:cytosol"/>
    <property type="evidence" value="ECO:0007669"/>
    <property type="project" value="TreeGrafter"/>
</dbReference>
<gene>
    <name evidence="4" type="primary">hugZ</name>
    <name evidence="4" type="ORF">CQA57_01925</name>
</gene>
<sequence length="255" mass="29088">MDFSNILKHMNEHHQSEMIGLCKKFGNVAEVNNVILESVDFNGLNLIFNHHQKLRIEFPQKADEKTIKQAIIDLCQSVPQTLEFEKVKEEIQAFKQSFGSCILATLTQDNFPLSSYAPIIQMQDKNYIYISATAEHFANIKNNPQKIEVMFLEDECKAKSVILRKRLRYKAEARFIQRESEEFTKALDFLESSMGGSGGVKTIRNFSDFYLIELILKNGRFVKGFGQAYLISDSGAIEHIGISGNPHNNPHTSKH</sequence>
<dbReference type="InterPro" id="IPR019595">
    <property type="entry name" value="DUF2470"/>
</dbReference>
<feature type="domain" description="Pyridoxamine 5'-phosphate oxidase N-terminal" evidence="2">
    <location>
        <begin position="88"/>
        <end position="222"/>
    </location>
</feature>
<dbReference type="PANTHER" id="PTHR35176">
    <property type="entry name" value="HEME OXYGENASE HI_0854-RELATED"/>
    <property type="match status" value="1"/>
</dbReference>
<name>A0A3D8JAD5_9HELI</name>
<dbReference type="GO" id="GO:0070967">
    <property type="term" value="F:coenzyme F420 binding"/>
    <property type="evidence" value="ECO:0007669"/>
    <property type="project" value="TreeGrafter"/>
</dbReference>
<organism evidence="4 5">
    <name type="scientific">Helicobacter anseris</name>
    <dbReference type="NCBI Taxonomy" id="375926"/>
    <lineage>
        <taxon>Bacteria</taxon>
        <taxon>Pseudomonadati</taxon>
        <taxon>Campylobacterota</taxon>
        <taxon>Epsilonproteobacteria</taxon>
        <taxon>Campylobacterales</taxon>
        <taxon>Helicobacteraceae</taxon>
        <taxon>Helicobacter</taxon>
    </lineage>
</organism>
<dbReference type="EMBL" id="NXLX01000003">
    <property type="protein sequence ID" value="RDU74260.1"/>
    <property type="molecule type" value="Genomic_DNA"/>
</dbReference>
<keyword evidence="1" id="KW-0560">Oxidoreductase</keyword>
<dbReference type="InterPro" id="IPR011576">
    <property type="entry name" value="Pyridox_Oxase_N"/>
</dbReference>
<evidence type="ECO:0000313" key="5">
    <source>
        <dbReference type="Proteomes" id="UP000256695"/>
    </source>
</evidence>
<dbReference type="OrthoDB" id="92793at2"/>
<dbReference type="InterPro" id="IPR026324">
    <property type="entry name" value="Haem_oxygenase_HugZ"/>
</dbReference>
<keyword evidence="5" id="KW-1185">Reference proteome</keyword>
<dbReference type="InterPro" id="IPR052019">
    <property type="entry name" value="F420H2_bilvrd_red/Heme_oxyg"/>
</dbReference>
<dbReference type="Gene3D" id="2.30.110.10">
    <property type="entry name" value="Electron Transport, Fmn-binding Protein, Chain A"/>
    <property type="match status" value="1"/>
</dbReference>
<reference evidence="4 5" key="1">
    <citation type="submission" date="2018-04" db="EMBL/GenBank/DDBJ databases">
        <title>Novel Campyloabacter and Helicobacter Species and Strains.</title>
        <authorList>
            <person name="Mannion A.J."/>
            <person name="Shen Z."/>
            <person name="Fox J.G."/>
        </authorList>
    </citation>
    <scope>NUCLEOTIDE SEQUENCE [LARGE SCALE GENOMIC DNA]</scope>
    <source>
        <strain evidence="4 5">MIT 04-9362</strain>
    </source>
</reference>
<dbReference type="GO" id="GO:0016627">
    <property type="term" value="F:oxidoreductase activity, acting on the CH-CH group of donors"/>
    <property type="evidence" value="ECO:0007669"/>
    <property type="project" value="TreeGrafter"/>
</dbReference>
<dbReference type="PANTHER" id="PTHR35176:SF6">
    <property type="entry name" value="HEME OXYGENASE HI_0854-RELATED"/>
    <property type="match status" value="1"/>
</dbReference>
<dbReference type="Pfam" id="PF10615">
    <property type="entry name" value="DUF2470"/>
    <property type="match status" value="1"/>
</dbReference>
<dbReference type="AlphaFoldDB" id="A0A3D8JAD5"/>
<dbReference type="RefSeq" id="WP_115578555.1">
    <property type="nucleotide sequence ID" value="NZ_NXLX01000003.1"/>
</dbReference>
<evidence type="ECO:0000256" key="1">
    <source>
        <dbReference type="ARBA" id="ARBA00023002"/>
    </source>
</evidence>